<evidence type="ECO:0008006" key="4">
    <source>
        <dbReference type="Google" id="ProtNLM"/>
    </source>
</evidence>
<proteinExistence type="predicted"/>
<reference evidence="2" key="1">
    <citation type="submission" date="2020-09" db="EMBL/GenBank/DDBJ databases">
        <title>Iningainema tapete sp. nov. (Scytonemataceae, Cyanobacteria) from greenhouses in central Florida (USA) produces two types of nodularin with biosynthetic potential for microcystin-LR and anabaenopeptins.</title>
        <authorList>
            <person name="Berthold D.E."/>
            <person name="Lefler F.W."/>
            <person name="Huang I.-S."/>
            <person name="Abdulla H."/>
            <person name="Zimba P.V."/>
            <person name="Laughinghouse H.D. IV."/>
        </authorList>
    </citation>
    <scope>NUCLEOTIDE SEQUENCE</scope>
    <source>
        <strain evidence="2">BLCCT55</strain>
    </source>
</reference>
<dbReference type="RefSeq" id="WP_190832611.1">
    <property type="nucleotide sequence ID" value="NZ_CAWPPI010000072.1"/>
</dbReference>
<evidence type="ECO:0000313" key="3">
    <source>
        <dbReference type="Proteomes" id="UP000629098"/>
    </source>
</evidence>
<evidence type="ECO:0000313" key="2">
    <source>
        <dbReference type="EMBL" id="MBD2774968.1"/>
    </source>
</evidence>
<protein>
    <recommendedName>
        <fullName evidence="4">DUF5678 domain-containing protein</fullName>
    </recommendedName>
</protein>
<keyword evidence="3" id="KW-1185">Reference proteome</keyword>
<accession>A0A8J6XIB6</accession>
<feature type="compositionally biased region" description="Basic and acidic residues" evidence="1">
    <location>
        <begin position="16"/>
        <end position="27"/>
    </location>
</feature>
<organism evidence="2 3">
    <name type="scientific">Iningainema tapete BLCC-T55</name>
    <dbReference type="NCBI Taxonomy" id="2748662"/>
    <lineage>
        <taxon>Bacteria</taxon>
        <taxon>Bacillati</taxon>
        <taxon>Cyanobacteriota</taxon>
        <taxon>Cyanophyceae</taxon>
        <taxon>Nostocales</taxon>
        <taxon>Scytonemataceae</taxon>
        <taxon>Iningainema tapete</taxon>
    </lineage>
</organism>
<sequence length="106" mass="12600">MTEAIPQKPERRRGRIFPERTLPPEELARRKAEREAFHQRCRAIFERVRPEWIEKHYGWYIAVEPNSGDYFIDEDNMQAHKKALDKYPNADHCVFCLNETGATGRI</sequence>
<dbReference type="EMBL" id="JACXAE010000072">
    <property type="protein sequence ID" value="MBD2774968.1"/>
    <property type="molecule type" value="Genomic_DNA"/>
</dbReference>
<name>A0A8J6XIB6_9CYAN</name>
<dbReference type="Proteomes" id="UP000629098">
    <property type="component" value="Unassembled WGS sequence"/>
</dbReference>
<dbReference type="AlphaFoldDB" id="A0A8J6XIB6"/>
<evidence type="ECO:0000256" key="1">
    <source>
        <dbReference type="SAM" id="MobiDB-lite"/>
    </source>
</evidence>
<feature type="region of interest" description="Disordered" evidence="1">
    <location>
        <begin position="1"/>
        <end position="27"/>
    </location>
</feature>
<comment type="caution">
    <text evidence="2">The sequence shown here is derived from an EMBL/GenBank/DDBJ whole genome shotgun (WGS) entry which is preliminary data.</text>
</comment>
<gene>
    <name evidence="2" type="ORF">ICL16_23595</name>
</gene>